<protein>
    <submittedName>
        <fullName evidence="2">Uncharacterized protein</fullName>
    </submittedName>
</protein>
<evidence type="ECO:0000313" key="3">
    <source>
        <dbReference type="Proteomes" id="UP000799424"/>
    </source>
</evidence>
<evidence type="ECO:0000313" key="2">
    <source>
        <dbReference type="EMBL" id="KAF2825372.1"/>
    </source>
</evidence>
<dbReference type="Proteomes" id="UP000799424">
    <property type="component" value="Unassembled WGS sequence"/>
</dbReference>
<accession>A0A6A6ZWG9</accession>
<reference evidence="2" key="1">
    <citation type="journal article" date="2020" name="Stud. Mycol.">
        <title>101 Dothideomycetes genomes: a test case for predicting lifestyles and emergence of pathogens.</title>
        <authorList>
            <person name="Haridas S."/>
            <person name="Albert R."/>
            <person name="Binder M."/>
            <person name="Bloem J."/>
            <person name="Labutti K."/>
            <person name="Salamov A."/>
            <person name="Andreopoulos B."/>
            <person name="Baker S."/>
            <person name="Barry K."/>
            <person name="Bills G."/>
            <person name="Bluhm B."/>
            <person name="Cannon C."/>
            <person name="Castanera R."/>
            <person name="Culley D."/>
            <person name="Daum C."/>
            <person name="Ezra D."/>
            <person name="Gonzalez J."/>
            <person name="Henrissat B."/>
            <person name="Kuo A."/>
            <person name="Liang C."/>
            <person name="Lipzen A."/>
            <person name="Lutzoni F."/>
            <person name="Magnuson J."/>
            <person name="Mondo S."/>
            <person name="Nolan M."/>
            <person name="Ohm R."/>
            <person name="Pangilinan J."/>
            <person name="Park H.-J."/>
            <person name="Ramirez L."/>
            <person name="Alfaro M."/>
            <person name="Sun H."/>
            <person name="Tritt A."/>
            <person name="Yoshinaga Y."/>
            <person name="Zwiers L.-H."/>
            <person name="Turgeon B."/>
            <person name="Goodwin S."/>
            <person name="Spatafora J."/>
            <person name="Crous P."/>
            <person name="Grigoriev I."/>
        </authorList>
    </citation>
    <scope>NUCLEOTIDE SEQUENCE</scope>
    <source>
        <strain evidence="2">CBS 113818</strain>
    </source>
</reference>
<evidence type="ECO:0000256" key="1">
    <source>
        <dbReference type="SAM" id="MobiDB-lite"/>
    </source>
</evidence>
<name>A0A6A6ZWG9_9PLEO</name>
<dbReference type="EMBL" id="MU006228">
    <property type="protein sequence ID" value="KAF2825372.1"/>
    <property type="molecule type" value="Genomic_DNA"/>
</dbReference>
<feature type="compositionally biased region" description="Basic and acidic residues" evidence="1">
    <location>
        <begin position="51"/>
        <end position="60"/>
    </location>
</feature>
<gene>
    <name evidence="2" type="ORF">CC86DRAFT_42554</name>
</gene>
<keyword evidence="3" id="KW-1185">Reference proteome</keyword>
<proteinExistence type="predicted"/>
<sequence length="60" mass="7010">MAARGRRDSDYPVTSPPFRRTRATRAGTFVRPPRFPHSDQFGQRQPCFISKPREPTMRPH</sequence>
<feature type="compositionally biased region" description="Basic and acidic residues" evidence="1">
    <location>
        <begin position="1"/>
        <end position="10"/>
    </location>
</feature>
<dbReference type="AlphaFoldDB" id="A0A6A6ZWG9"/>
<organism evidence="2 3">
    <name type="scientific">Ophiobolus disseminans</name>
    <dbReference type="NCBI Taxonomy" id="1469910"/>
    <lineage>
        <taxon>Eukaryota</taxon>
        <taxon>Fungi</taxon>
        <taxon>Dikarya</taxon>
        <taxon>Ascomycota</taxon>
        <taxon>Pezizomycotina</taxon>
        <taxon>Dothideomycetes</taxon>
        <taxon>Pleosporomycetidae</taxon>
        <taxon>Pleosporales</taxon>
        <taxon>Pleosporineae</taxon>
        <taxon>Phaeosphaeriaceae</taxon>
        <taxon>Ophiobolus</taxon>
    </lineage>
</organism>
<feature type="region of interest" description="Disordered" evidence="1">
    <location>
        <begin position="1"/>
        <end position="60"/>
    </location>
</feature>